<sequence length="578" mass="63482">MFCPNEAMEFQENSQKRLYQSNNVTVTNPQLQSFSHKGEKNVPTSIVGTFLRSSIFQGVILGWIGSISSLVLLVYAFMYSQKMDVNFVWNLRIGLFLSAVTVFTRIMSIIVGFMLPAILAGIFAFIQTPILESGATISKLMEASMTRGLWSTVMTCFSFGKTFKFAIVIALVLAWQYMLSAADLYIHTVATGTIQRLPGEIVTSARGINIATNCTETLPLFDTCGQWQSATNGGLLNPARALKTYQNTSETLQVLYADGGVYLLQSPPPVQVYAYSGSGIFLQPSCKPISKICKLEGIAGAFTNYTCPETLWSAAGNTQKHGVDDVFLNITTLIYDQVLEKFKTFNPIQAIVSARIARGGLTNYDSEFINETHGDLSILMHCQIFASLIEYVVTLGSLKASPLGNLTNPQLVALVGASARMARRAVNDVADLAYKGDSKSFANGFALQWAQATIASFSGAVQENGEGYSYTLDINKEQTVVPISAALLYVIIIAFPPLIFSCICLNSLRNWLNGICISWIFAEYICNPQRLFYQSLIGEHYIEDSCLKSLAVQEKILRNVELSITIEDGHIVQNIQAC</sequence>
<proteinExistence type="predicted"/>
<feature type="transmembrane region" description="Helical" evidence="1">
    <location>
        <begin position="117"/>
        <end position="137"/>
    </location>
</feature>
<keyword evidence="1" id="KW-0812">Transmembrane</keyword>
<feature type="transmembrane region" description="Helical" evidence="1">
    <location>
        <begin position="149"/>
        <end position="175"/>
    </location>
</feature>
<dbReference type="Proteomes" id="UP000789570">
    <property type="component" value="Unassembled WGS sequence"/>
</dbReference>
<accession>A0A9N9GGZ9</accession>
<evidence type="ECO:0000256" key="1">
    <source>
        <dbReference type="SAM" id="Phobius"/>
    </source>
</evidence>
<feature type="transmembrane region" description="Helical" evidence="1">
    <location>
        <begin position="89"/>
        <end position="111"/>
    </location>
</feature>
<keyword evidence="3" id="KW-1185">Reference proteome</keyword>
<dbReference type="EMBL" id="CAJVPQ010002695">
    <property type="protein sequence ID" value="CAG8605477.1"/>
    <property type="molecule type" value="Genomic_DNA"/>
</dbReference>
<feature type="transmembrane region" description="Helical" evidence="1">
    <location>
        <begin position="55"/>
        <end position="77"/>
    </location>
</feature>
<feature type="transmembrane region" description="Helical" evidence="1">
    <location>
        <begin position="486"/>
        <end position="508"/>
    </location>
</feature>
<keyword evidence="1" id="KW-1133">Transmembrane helix</keyword>
<gene>
    <name evidence="2" type="ORF">FCALED_LOCUS8799</name>
</gene>
<name>A0A9N9GGZ9_9GLOM</name>
<organism evidence="2 3">
    <name type="scientific">Funneliformis caledonium</name>
    <dbReference type="NCBI Taxonomy" id="1117310"/>
    <lineage>
        <taxon>Eukaryota</taxon>
        <taxon>Fungi</taxon>
        <taxon>Fungi incertae sedis</taxon>
        <taxon>Mucoromycota</taxon>
        <taxon>Glomeromycotina</taxon>
        <taxon>Glomeromycetes</taxon>
        <taxon>Glomerales</taxon>
        <taxon>Glomeraceae</taxon>
        <taxon>Funneliformis</taxon>
    </lineage>
</organism>
<keyword evidence="1" id="KW-0472">Membrane</keyword>
<protein>
    <submittedName>
        <fullName evidence="2">7406_t:CDS:1</fullName>
    </submittedName>
</protein>
<comment type="caution">
    <text evidence="2">The sequence shown here is derived from an EMBL/GenBank/DDBJ whole genome shotgun (WGS) entry which is preliminary data.</text>
</comment>
<evidence type="ECO:0000313" key="3">
    <source>
        <dbReference type="Proteomes" id="UP000789570"/>
    </source>
</evidence>
<dbReference type="AlphaFoldDB" id="A0A9N9GGZ9"/>
<dbReference type="OrthoDB" id="2396651at2759"/>
<evidence type="ECO:0000313" key="2">
    <source>
        <dbReference type="EMBL" id="CAG8605477.1"/>
    </source>
</evidence>
<reference evidence="2" key="1">
    <citation type="submission" date="2021-06" db="EMBL/GenBank/DDBJ databases">
        <authorList>
            <person name="Kallberg Y."/>
            <person name="Tangrot J."/>
            <person name="Rosling A."/>
        </authorList>
    </citation>
    <scope>NUCLEOTIDE SEQUENCE</scope>
    <source>
        <strain evidence="2">UK204</strain>
    </source>
</reference>